<dbReference type="Pfam" id="PF01327">
    <property type="entry name" value="Pep_deformylase"/>
    <property type="match status" value="1"/>
</dbReference>
<dbReference type="GO" id="GO:0046872">
    <property type="term" value="F:metal ion binding"/>
    <property type="evidence" value="ECO:0007669"/>
    <property type="project" value="UniProtKB-KW"/>
</dbReference>
<evidence type="ECO:0000256" key="5">
    <source>
        <dbReference type="ARBA" id="ARBA00022640"/>
    </source>
</evidence>
<evidence type="ECO:0000256" key="1">
    <source>
        <dbReference type="ARBA" id="ARBA00004229"/>
    </source>
</evidence>
<dbReference type="SUPFAM" id="SSF56420">
    <property type="entry name" value="Peptide deformylase"/>
    <property type="match status" value="1"/>
</dbReference>
<gene>
    <name evidence="12" type="primary">PDF</name>
    <name evidence="12" type="ORF">MICPUCDRAFT_13172</name>
</gene>
<evidence type="ECO:0000256" key="8">
    <source>
        <dbReference type="ARBA" id="ARBA00022917"/>
    </source>
</evidence>
<dbReference type="FunFam" id="3.90.45.10:FF:000006">
    <property type="entry name" value="Peptide deformylase"/>
    <property type="match status" value="1"/>
</dbReference>
<sequence>MATTLARGKKGGFLSELSEIAEENDATGAAVEFALPLEIQKYPSAKLRDENKKIGVFDAELKKLADAMFAKMYESDGVGLAAPQVGVNYRLMVYNEAGERGKGAEVVMVNPKIVKFSKEKDMFEEGCLSFPAIYADVERPTAVTIEAQNVNGKKFKMTLDGFQARVFQHEYDHLDGVLFHDRMAADVVAKVRAELDDLIAAHPEGEPKAL</sequence>
<keyword evidence="9 11" id="KW-0809">Transit peptide</keyword>
<protein>
    <recommendedName>
        <fullName evidence="3 11">Peptide deformylase</fullName>
        <ecNumber evidence="3 11">3.5.1.88</ecNumber>
    </recommendedName>
</protein>
<dbReference type="InterPro" id="IPR023635">
    <property type="entry name" value="Peptide_deformylase"/>
</dbReference>
<dbReference type="AlphaFoldDB" id="C1MGI0"/>
<dbReference type="PRINTS" id="PR01576">
    <property type="entry name" value="PDEFORMYLASE"/>
</dbReference>
<proteinExistence type="inferred from homology"/>
<dbReference type="GeneID" id="9680565"/>
<dbReference type="Gene3D" id="3.90.45.10">
    <property type="entry name" value="Peptide deformylase"/>
    <property type="match status" value="1"/>
</dbReference>
<dbReference type="NCBIfam" id="NF001159">
    <property type="entry name" value="PRK00150.1-3"/>
    <property type="match status" value="1"/>
</dbReference>
<evidence type="ECO:0000256" key="6">
    <source>
        <dbReference type="ARBA" id="ARBA00022723"/>
    </source>
</evidence>
<keyword evidence="4 11" id="KW-0150">Chloroplast</keyword>
<dbReference type="NCBIfam" id="TIGR00079">
    <property type="entry name" value="pept_deformyl"/>
    <property type="match status" value="1"/>
</dbReference>
<dbReference type="PANTHER" id="PTHR10458:SF22">
    <property type="entry name" value="PEPTIDE DEFORMYLASE"/>
    <property type="match status" value="1"/>
</dbReference>
<evidence type="ECO:0000256" key="2">
    <source>
        <dbReference type="ARBA" id="ARBA00010759"/>
    </source>
</evidence>
<reference evidence="12 13" key="1">
    <citation type="journal article" date="2009" name="Science">
        <title>Green evolution and dynamic adaptations revealed by genomes of the marine picoeukaryotes Micromonas.</title>
        <authorList>
            <person name="Worden A.Z."/>
            <person name="Lee J.H."/>
            <person name="Mock T."/>
            <person name="Rouze P."/>
            <person name="Simmons M.P."/>
            <person name="Aerts A.L."/>
            <person name="Allen A.E."/>
            <person name="Cuvelier M.L."/>
            <person name="Derelle E."/>
            <person name="Everett M.V."/>
            <person name="Foulon E."/>
            <person name="Grimwood J."/>
            <person name="Gundlach H."/>
            <person name="Henrissat B."/>
            <person name="Napoli C."/>
            <person name="McDonald S.M."/>
            <person name="Parker M.S."/>
            <person name="Rombauts S."/>
            <person name="Salamov A."/>
            <person name="Von Dassow P."/>
            <person name="Badger J.H."/>
            <person name="Coutinho P.M."/>
            <person name="Demir E."/>
            <person name="Dubchak I."/>
            <person name="Gentemann C."/>
            <person name="Eikrem W."/>
            <person name="Gready J.E."/>
            <person name="John U."/>
            <person name="Lanier W."/>
            <person name="Lindquist E.A."/>
            <person name="Lucas S."/>
            <person name="Mayer K.F."/>
            <person name="Moreau H."/>
            <person name="Not F."/>
            <person name="Otillar R."/>
            <person name="Panaud O."/>
            <person name="Pangilinan J."/>
            <person name="Paulsen I."/>
            <person name="Piegu B."/>
            <person name="Poliakov A."/>
            <person name="Robbens S."/>
            <person name="Schmutz J."/>
            <person name="Toulza E."/>
            <person name="Wyss T."/>
            <person name="Zelensky A."/>
            <person name="Zhou K."/>
            <person name="Armbrust E.V."/>
            <person name="Bhattacharya D."/>
            <person name="Goodenough U.W."/>
            <person name="Van de Peer Y."/>
            <person name="Grigoriev I.V."/>
        </authorList>
    </citation>
    <scope>NUCLEOTIDE SEQUENCE [LARGE SCALE GENOMIC DNA]</scope>
    <source>
        <strain evidence="12 13">CCMP1545</strain>
    </source>
</reference>
<comment type="function">
    <text evidence="11">Removes the formyl group from the N-terminal Met of newly synthesized proteins.</text>
</comment>
<dbReference type="HAMAP" id="MF_00163">
    <property type="entry name" value="Pep_deformylase"/>
    <property type="match status" value="1"/>
</dbReference>
<evidence type="ECO:0000256" key="7">
    <source>
        <dbReference type="ARBA" id="ARBA00022801"/>
    </source>
</evidence>
<comment type="subcellular location">
    <subcellularLocation>
        <location evidence="1 11">Plastid</location>
        <location evidence="1 11">Chloroplast</location>
    </subcellularLocation>
</comment>
<dbReference type="OMA" id="VCIQHEI"/>
<keyword evidence="13" id="KW-1185">Reference proteome</keyword>
<accession>C1MGI0</accession>
<name>C1MGI0_MICPC</name>
<keyword evidence="6 11" id="KW-0479">Metal-binding</keyword>
<dbReference type="GO" id="GO:0006412">
    <property type="term" value="P:translation"/>
    <property type="evidence" value="ECO:0007669"/>
    <property type="project" value="UniProtKB-KW"/>
</dbReference>
<keyword evidence="5 11" id="KW-0934">Plastid</keyword>
<evidence type="ECO:0000256" key="11">
    <source>
        <dbReference type="RuleBase" id="RU362111"/>
    </source>
</evidence>
<keyword evidence="7 11" id="KW-0378">Hydrolase</keyword>
<dbReference type="PIRSF" id="PIRSF004749">
    <property type="entry name" value="Pep_def"/>
    <property type="match status" value="1"/>
</dbReference>
<dbReference type="PANTHER" id="PTHR10458">
    <property type="entry name" value="PEPTIDE DEFORMYLASE"/>
    <property type="match status" value="1"/>
</dbReference>
<dbReference type="InterPro" id="IPR036821">
    <property type="entry name" value="Peptide_deformylase_sf"/>
</dbReference>
<dbReference type="Proteomes" id="UP000001876">
    <property type="component" value="Unassembled WGS sequence"/>
</dbReference>
<organism evidence="13">
    <name type="scientific">Micromonas pusilla (strain CCMP1545)</name>
    <name type="common">Picoplanktonic green alga</name>
    <dbReference type="NCBI Taxonomy" id="564608"/>
    <lineage>
        <taxon>Eukaryota</taxon>
        <taxon>Viridiplantae</taxon>
        <taxon>Chlorophyta</taxon>
        <taxon>Mamiellophyceae</taxon>
        <taxon>Mamiellales</taxon>
        <taxon>Mamiellaceae</taxon>
        <taxon>Micromonas</taxon>
    </lineage>
</organism>
<dbReference type="EMBL" id="GG663735">
    <property type="protein sequence ID" value="EEH60577.1"/>
    <property type="molecule type" value="Genomic_DNA"/>
</dbReference>
<keyword evidence="10" id="KW-0408">Iron</keyword>
<evidence type="ECO:0000313" key="12">
    <source>
        <dbReference type="EMBL" id="EEH60577.1"/>
    </source>
</evidence>
<dbReference type="GO" id="GO:0042586">
    <property type="term" value="F:peptide deformylase activity"/>
    <property type="evidence" value="ECO:0007669"/>
    <property type="project" value="UniProtKB-EC"/>
</dbReference>
<dbReference type="EC" id="3.5.1.88" evidence="3 11"/>
<evidence type="ECO:0000256" key="4">
    <source>
        <dbReference type="ARBA" id="ARBA00022528"/>
    </source>
</evidence>
<evidence type="ECO:0000256" key="3">
    <source>
        <dbReference type="ARBA" id="ARBA00012175"/>
    </source>
</evidence>
<dbReference type="GO" id="GO:0009507">
    <property type="term" value="C:chloroplast"/>
    <property type="evidence" value="ECO:0007669"/>
    <property type="project" value="UniProtKB-SubCell"/>
</dbReference>
<comment type="similarity">
    <text evidence="2 11">Belongs to the polypeptide deformylase family.</text>
</comment>
<dbReference type="eggNOG" id="KOG3137">
    <property type="taxonomic scope" value="Eukaryota"/>
</dbReference>
<dbReference type="CDD" id="cd00487">
    <property type="entry name" value="Pep_deformylase"/>
    <property type="match status" value="1"/>
</dbReference>
<evidence type="ECO:0000256" key="9">
    <source>
        <dbReference type="ARBA" id="ARBA00022946"/>
    </source>
</evidence>
<dbReference type="KEGG" id="mpp:MICPUCDRAFT_13172"/>
<keyword evidence="8 11" id="KW-0648">Protein biosynthesis</keyword>
<evidence type="ECO:0000256" key="10">
    <source>
        <dbReference type="ARBA" id="ARBA00023004"/>
    </source>
</evidence>
<evidence type="ECO:0000313" key="13">
    <source>
        <dbReference type="Proteomes" id="UP000001876"/>
    </source>
</evidence>
<dbReference type="RefSeq" id="XP_003055325.1">
    <property type="nucleotide sequence ID" value="XM_003055279.1"/>
</dbReference>
<comment type="catalytic activity">
    <reaction evidence="11">
        <text>N-terminal N-formyl-L-methionyl-[peptide] + H2O = N-terminal L-methionyl-[peptide] + formate</text>
        <dbReference type="Rhea" id="RHEA:24420"/>
        <dbReference type="Rhea" id="RHEA-COMP:10639"/>
        <dbReference type="Rhea" id="RHEA-COMP:10640"/>
        <dbReference type="ChEBI" id="CHEBI:15377"/>
        <dbReference type="ChEBI" id="CHEBI:15740"/>
        <dbReference type="ChEBI" id="CHEBI:49298"/>
        <dbReference type="ChEBI" id="CHEBI:64731"/>
        <dbReference type="EC" id="3.5.1.88"/>
    </reaction>
</comment>
<dbReference type="STRING" id="564608.C1MGI0"/>
<dbReference type="OrthoDB" id="276063at2759"/>